<evidence type="ECO:0000256" key="4">
    <source>
        <dbReference type="ARBA" id="ARBA00022481"/>
    </source>
</evidence>
<dbReference type="Gene3D" id="3.55.40.10">
    <property type="entry name" value="minor pseudopilin epsh domain"/>
    <property type="match status" value="1"/>
</dbReference>
<keyword evidence="4" id="KW-0488">Methylation</keyword>
<evidence type="ECO:0000313" key="14">
    <source>
        <dbReference type="Proteomes" id="UP001156670"/>
    </source>
</evidence>
<comment type="caution">
    <text evidence="13">The sequence shown here is derived from an EMBL/GenBank/DDBJ whole genome shotgun (WGS) entry which is preliminary data.</text>
</comment>
<evidence type="ECO:0000256" key="7">
    <source>
        <dbReference type="ARBA" id="ARBA00022989"/>
    </source>
</evidence>
<dbReference type="Pfam" id="PF07963">
    <property type="entry name" value="N_methyl"/>
    <property type="match status" value="1"/>
</dbReference>
<feature type="transmembrane region" description="Helical" evidence="11">
    <location>
        <begin position="12"/>
        <end position="34"/>
    </location>
</feature>
<evidence type="ECO:0000256" key="1">
    <source>
        <dbReference type="ARBA" id="ARBA00004377"/>
    </source>
</evidence>
<comment type="subcellular location">
    <subcellularLocation>
        <location evidence="1">Cell inner membrane</location>
        <topology evidence="1">Single-pass membrane protein</topology>
    </subcellularLocation>
</comment>
<evidence type="ECO:0000313" key="13">
    <source>
        <dbReference type="EMBL" id="GLQ94627.1"/>
    </source>
</evidence>
<keyword evidence="7 11" id="KW-1133">Transmembrane helix</keyword>
<evidence type="ECO:0000256" key="5">
    <source>
        <dbReference type="ARBA" id="ARBA00022519"/>
    </source>
</evidence>
<reference evidence="14" key="1">
    <citation type="journal article" date="2019" name="Int. J. Syst. Evol. Microbiol.">
        <title>The Global Catalogue of Microorganisms (GCM) 10K type strain sequencing project: providing services to taxonomists for standard genome sequencing and annotation.</title>
        <authorList>
            <consortium name="The Broad Institute Genomics Platform"/>
            <consortium name="The Broad Institute Genome Sequencing Center for Infectious Disease"/>
            <person name="Wu L."/>
            <person name="Ma J."/>
        </authorList>
    </citation>
    <scope>NUCLEOTIDE SEQUENCE [LARGE SCALE GENOMIC DNA]</scope>
    <source>
        <strain evidence="14">NBRC 111980</strain>
    </source>
</reference>
<keyword evidence="3" id="KW-1003">Cell membrane</keyword>
<evidence type="ECO:0000256" key="9">
    <source>
        <dbReference type="ARBA" id="ARBA00025772"/>
    </source>
</evidence>
<organism evidence="13 14">
    <name type="scientific">Dyella acidisoli</name>
    <dbReference type="NCBI Taxonomy" id="1867834"/>
    <lineage>
        <taxon>Bacteria</taxon>
        <taxon>Pseudomonadati</taxon>
        <taxon>Pseudomonadota</taxon>
        <taxon>Gammaproteobacteria</taxon>
        <taxon>Lysobacterales</taxon>
        <taxon>Rhodanobacteraceae</taxon>
        <taxon>Dyella</taxon>
    </lineage>
</organism>
<dbReference type="Pfam" id="PF12019">
    <property type="entry name" value="GspH"/>
    <property type="match status" value="1"/>
</dbReference>
<keyword evidence="8 11" id="KW-0472">Membrane</keyword>
<dbReference type="SUPFAM" id="SSF54523">
    <property type="entry name" value="Pili subunits"/>
    <property type="match status" value="1"/>
</dbReference>
<comment type="similarity">
    <text evidence="9">Belongs to the GSP H family.</text>
</comment>
<accession>A0ABQ5XSE6</accession>
<dbReference type="InterPro" id="IPR045584">
    <property type="entry name" value="Pilin-like"/>
</dbReference>
<evidence type="ECO:0000256" key="8">
    <source>
        <dbReference type="ARBA" id="ARBA00023136"/>
    </source>
</evidence>
<keyword evidence="5" id="KW-0997">Cell inner membrane</keyword>
<evidence type="ECO:0000256" key="6">
    <source>
        <dbReference type="ARBA" id="ARBA00022692"/>
    </source>
</evidence>
<evidence type="ECO:0000256" key="2">
    <source>
        <dbReference type="ARBA" id="ARBA00021549"/>
    </source>
</evidence>
<keyword evidence="6 11" id="KW-0812">Transmembrane</keyword>
<dbReference type="RefSeq" id="WP_284322318.1">
    <property type="nucleotide sequence ID" value="NZ_BSOB01000046.1"/>
</dbReference>
<dbReference type="Proteomes" id="UP001156670">
    <property type="component" value="Unassembled WGS sequence"/>
</dbReference>
<sequence length="193" mass="19715">MNRVQQPRRCSKGFTVLELMITLSVAIILLAIAIPNLRAFVLNSRRDSAVDGLVASLNYARTQAIDLDQSTFLCAGTGGVGTVGGACASGGSWATGWQLIAIPQGSTTAQVLATHSLTSSNTIPDVKAVGGNVYFQFKGNGTVTMATGSSEVITVCDSRGTSLARGVVINAAGFIQSSSTPGKTPSGATITSC</sequence>
<evidence type="ECO:0000256" key="3">
    <source>
        <dbReference type="ARBA" id="ARBA00022475"/>
    </source>
</evidence>
<proteinExistence type="inferred from homology"/>
<dbReference type="EMBL" id="BSOB01000046">
    <property type="protein sequence ID" value="GLQ94627.1"/>
    <property type="molecule type" value="Genomic_DNA"/>
</dbReference>
<protein>
    <recommendedName>
        <fullName evidence="2">Type II secretion system protein H</fullName>
    </recommendedName>
    <alternativeName>
        <fullName evidence="10">General secretion pathway protein H</fullName>
    </alternativeName>
</protein>
<dbReference type="InterPro" id="IPR022346">
    <property type="entry name" value="T2SS_GspH"/>
</dbReference>
<gene>
    <name evidence="13" type="ORF">GCM10007901_35790</name>
</gene>
<dbReference type="InterPro" id="IPR012902">
    <property type="entry name" value="N_methyl_site"/>
</dbReference>
<name>A0ABQ5XSE6_9GAMM</name>
<keyword evidence="14" id="KW-1185">Reference proteome</keyword>
<evidence type="ECO:0000259" key="12">
    <source>
        <dbReference type="Pfam" id="PF12019"/>
    </source>
</evidence>
<evidence type="ECO:0000256" key="11">
    <source>
        <dbReference type="SAM" id="Phobius"/>
    </source>
</evidence>
<evidence type="ECO:0000256" key="10">
    <source>
        <dbReference type="ARBA" id="ARBA00030775"/>
    </source>
</evidence>
<feature type="domain" description="General secretion pathway GspH" evidence="12">
    <location>
        <begin position="49"/>
        <end position="173"/>
    </location>
</feature>